<accession>A0ACC0WH01</accession>
<dbReference type="Proteomes" id="UP001163321">
    <property type="component" value="Chromosome 13"/>
</dbReference>
<organism evidence="1 2">
    <name type="scientific">Peronosclerospora sorghi</name>
    <dbReference type="NCBI Taxonomy" id="230839"/>
    <lineage>
        <taxon>Eukaryota</taxon>
        <taxon>Sar</taxon>
        <taxon>Stramenopiles</taxon>
        <taxon>Oomycota</taxon>
        <taxon>Peronosporomycetes</taxon>
        <taxon>Peronosporales</taxon>
        <taxon>Peronosporaceae</taxon>
        <taxon>Peronosclerospora</taxon>
    </lineage>
</organism>
<name>A0ACC0WH01_9STRA</name>
<protein>
    <submittedName>
        <fullName evidence="1">Uncharacterized protein</fullName>
    </submittedName>
</protein>
<evidence type="ECO:0000313" key="1">
    <source>
        <dbReference type="EMBL" id="KAI9918130.1"/>
    </source>
</evidence>
<gene>
    <name evidence="1" type="ORF">PsorP6_012747</name>
</gene>
<evidence type="ECO:0000313" key="2">
    <source>
        <dbReference type="Proteomes" id="UP001163321"/>
    </source>
</evidence>
<dbReference type="EMBL" id="CM047592">
    <property type="protein sequence ID" value="KAI9918130.1"/>
    <property type="molecule type" value="Genomic_DNA"/>
</dbReference>
<sequence>MQGLADTFGGKKTTWQWKNSGHHIGGILAFSSGDASKSLLHKNLSGFLSYIGSWGISQLGENLQFIVA</sequence>
<comment type="caution">
    <text evidence="1">The sequence shown here is derived from an EMBL/GenBank/DDBJ whole genome shotgun (WGS) entry which is preliminary data.</text>
</comment>
<reference evidence="1 2" key="1">
    <citation type="journal article" date="2022" name="bioRxiv">
        <title>The genome of the oomycete Peronosclerospora sorghi, a cosmopolitan pathogen of maize and sorghum, is inflated with dispersed pseudogenes.</title>
        <authorList>
            <person name="Fletcher K."/>
            <person name="Martin F."/>
            <person name="Isakeit T."/>
            <person name="Cavanaugh K."/>
            <person name="Magill C."/>
            <person name="Michelmore R."/>
        </authorList>
    </citation>
    <scope>NUCLEOTIDE SEQUENCE [LARGE SCALE GENOMIC DNA]</scope>
    <source>
        <strain evidence="1">P6</strain>
    </source>
</reference>
<proteinExistence type="predicted"/>
<keyword evidence="2" id="KW-1185">Reference proteome</keyword>